<dbReference type="PROSITE" id="PS51387">
    <property type="entry name" value="FAD_PCMH"/>
    <property type="match status" value="1"/>
</dbReference>
<accession>A0A6A6TVQ6</accession>
<evidence type="ECO:0000313" key="9">
    <source>
        <dbReference type="EMBL" id="KAF2663882.1"/>
    </source>
</evidence>
<evidence type="ECO:0000256" key="3">
    <source>
        <dbReference type="ARBA" id="ARBA00022630"/>
    </source>
</evidence>
<evidence type="ECO:0000256" key="4">
    <source>
        <dbReference type="ARBA" id="ARBA00022827"/>
    </source>
</evidence>
<evidence type="ECO:0000256" key="5">
    <source>
        <dbReference type="ARBA" id="ARBA00023002"/>
    </source>
</evidence>
<organism evidence="9 10">
    <name type="scientific">Microthyrium microscopicum</name>
    <dbReference type="NCBI Taxonomy" id="703497"/>
    <lineage>
        <taxon>Eukaryota</taxon>
        <taxon>Fungi</taxon>
        <taxon>Dikarya</taxon>
        <taxon>Ascomycota</taxon>
        <taxon>Pezizomycotina</taxon>
        <taxon>Dothideomycetes</taxon>
        <taxon>Dothideomycetes incertae sedis</taxon>
        <taxon>Microthyriales</taxon>
        <taxon>Microthyriaceae</taxon>
        <taxon>Microthyrium</taxon>
    </lineage>
</organism>
<feature type="signal peptide" evidence="7">
    <location>
        <begin position="1"/>
        <end position="18"/>
    </location>
</feature>
<dbReference type="SUPFAM" id="SSF56176">
    <property type="entry name" value="FAD-binding/transporter-associated domain-like"/>
    <property type="match status" value="1"/>
</dbReference>
<keyword evidence="10" id="KW-1185">Reference proteome</keyword>
<gene>
    <name evidence="9" type="ORF">BT63DRAFT_461002</name>
</gene>
<dbReference type="PANTHER" id="PTHR42973:SF39">
    <property type="entry name" value="FAD-BINDING PCMH-TYPE DOMAIN-CONTAINING PROTEIN"/>
    <property type="match status" value="1"/>
</dbReference>
<dbReference type="Proteomes" id="UP000799302">
    <property type="component" value="Unassembled WGS sequence"/>
</dbReference>
<dbReference type="PANTHER" id="PTHR42973">
    <property type="entry name" value="BINDING OXIDOREDUCTASE, PUTATIVE (AFU_ORTHOLOGUE AFUA_1G17690)-RELATED"/>
    <property type="match status" value="1"/>
</dbReference>
<keyword evidence="3" id="KW-0285">Flavoprotein</keyword>
<evidence type="ECO:0000259" key="8">
    <source>
        <dbReference type="PROSITE" id="PS51387"/>
    </source>
</evidence>
<dbReference type="InterPro" id="IPR012951">
    <property type="entry name" value="BBE"/>
</dbReference>
<feature type="region of interest" description="Disordered" evidence="6">
    <location>
        <begin position="434"/>
        <end position="460"/>
    </location>
</feature>
<feature type="chain" id="PRO_5025581859" evidence="7">
    <location>
        <begin position="19"/>
        <end position="647"/>
    </location>
</feature>
<evidence type="ECO:0000313" key="10">
    <source>
        <dbReference type="Proteomes" id="UP000799302"/>
    </source>
</evidence>
<comment type="similarity">
    <text evidence="2">Belongs to the oxygen-dependent FAD-linked oxidoreductase family.</text>
</comment>
<dbReference type="InterPro" id="IPR016166">
    <property type="entry name" value="FAD-bd_PCMH"/>
</dbReference>
<dbReference type="GO" id="GO:0016491">
    <property type="term" value="F:oxidoreductase activity"/>
    <property type="evidence" value="ECO:0007669"/>
    <property type="project" value="UniProtKB-KW"/>
</dbReference>
<reference evidence="9" key="1">
    <citation type="journal article" date="2020" name="Stud. Mycol.">
        <title>101 Dothideomycetes genomes: a test case for predicting lifestyles and emergence of pathogens.</title>
        <authorList>
            <person name="Haridas S."/>
            <person name="Albert R."/>
            <person name="Binder M."/>
            <person name="Bloem J."/>
            <person name="Labutti K."/>
            <person name="Salamov A."/>
            <person name="Andreopoulos B."/>
            <person name="Baker S."/>
            <person name="Barry K."/>
            <person name="Bills G."/>
            <person name="Bluhm B."/>
            <person name="Cannon C."/>
            <person name="Castanera R."/>
            <person name="Culley D."/>
            <person name="Daum C."/>
            <person name="Ezra D."/>
            <person name="Gonzalez J."/>
            <person name="Henrissat B."/>
            <person name="Kuo A."/>
            <person name="Liang C."/>
            <person name="Lipzen A."/>
            <person name="Lutzoni F."/>
            <person name="Magnuson J."/>
            <person name="Mondo S."/>
            <person name="Nolan M."/>
            <person name="Ohm R."/>
            <person name="Pangilinan J."/>
            <person name="Park H.-J."/>
            <person name="Ramirez L."/>
            <person name="Alfaro M."/>
            <person name="Sun H."/>
            <person name="Tritt A."/>
            <person name="Yoshinaga Y."/>
            <person name="Zwiers L.-H."/>
            <person name="Turgeon B."/>
            <person name="Goodwin S."/>
            <person name="Spatafora J."/>
            <person name="Crous P."/>
            <person name="Grigoriev I."/>
        </authorList>
    </citation>
    <scope>NUCLEOTIDE SEQUENCE</scope>
    <source>
        <strain evidence="9">CBS 115976</strain>
    </source>
</reference>
<name>A0A6A6TVQ6_9PEZI</name>
<evidence type="ECO:0000256" key="2">
    <source>
        <dbReference type="ARBA" id="ARBA00005466"/>
    </source>
</evidence>
<feature type="compositionally biased region" description="Polar residues" evidence="6">
    <location>
        <begin position="440"/>
        <end position="456"/>
    </location>
</feature>
<dbReference type="InterPro" id="IPR050416">
    <property type="entry name" value="FAD-linked_Oxidoreductase"/>
</dbReference>
<dbReference type="Gene3D" id="3.30.465.10">
    <property type="match status" value="2"/>
</dbReference>
<dbReference type="InterPro" id="IPR036318">
    <property type="entry name" value="FAD-bd_PCMH-like_sf"/>
</dbReference>
<dbReference type="InterPro" id="IPR016169">
    <property type="entry name" value="FAD-bd_PCMH_sub2"/>
</dbReference>
<dbReference type="OrthoDB" id="9983560at2759"/>
<dbReference type="AlphaFoldDB" id="A0A6A6TVQ6"/>
<feature type="domain" description="FAD-binding PCMH-type" evidence="8">
    <location>
        <begin position="64"/>
        <end position="264"/>
    </location>
</feature>
<dbReference type="InterPro" id="IPR006094">
    <property type="entry name" value="Oxid_FAD_bind_N"/>
</dbReference>
<evidence type="ECO:0000256" key="7">
    <source>
        <dbReference type="SAM" id="SignalP"/>
    </source>
</evidence>
<dbReference type="GO" id="GO:0071949">
    <property type="term" value="F:FAD binding"/>
    <property type="evidence" value="ECO:0007669"/>
    <property type="project" value="InterPro"/>
</dbReference>
<keyword evidence="5" id="KW-0560">Oxidoreductase</keyword>
<dbReference type="Pfam" id="PF01565">
    <property type="entry name" value="FAD_binding_4"/>
    <property type="match status" value="1"/>
</dbReference>
<protein>
    <submittedName>
        <fullName evidence="9">FAD-binding domain-containing protein</fullName>
    </submittedName>
</protein>
<dbReference type="EMBL" id="MU004244">
    <property type="protein sequence ID" value="KAF2663882.1"/>
    <property type="molecule type" value="Genomic_DNA"/>
</dbReference>
<proteinExistence type="inferred from homology"/>
<sequence>MKLLISPTLALLFQHVIGASGTETSRQFVPGNCTVLKTDTTFPTLAQWQSALPGVLPRKVNWLGTARPDYRYIPKSASDVEKAVQFVTKHNLRISIINTGHDYQGRNDASSGLSLDVSQLRGVTVTSNFIPTSEGAKSPVPGQPVALVSNLHAPGKQSAATFGVGVVGSELNRALKASKLFAVSGGAATVSVAGGWGQSGGHSFVSHLYGIGVDQFLEFKVVTADGKLKVANSKTNPDLFWALRGGGGGAWGVVTEATVKVYPSPPTVLYLVAINSSTATLNSYLNRTDGKDAAGLYDAIAYLGSQFPSMVDKGTGGIFLTTPYGFMGGSIFVGENATEAYAKSIWEPVLNKMKTFPGMDRWVASISVYPMYQDFFTTMWPGVGKTTGGSGTGESLTNATTGVSARYGNLFKLFVDKGMVRERDLREHLSFIPTERQSKRSPQAPSDWTPYTTTGDYSPPNAHGKFPMDNILLDRKHLEGLPSAPFQVKRAFASRHIIEIVSGPATHAKGNDTSVVPAWRKAYISCYSPYYPPYASADTLRGYAPDAGAYVNEAYYGAKNWKNAFWGTNYPKLSEIKSKWDVNNTFWVTPGVNADHMEVRDGRVCQALPGSAEKLNGIVPTSDNPNGIDLMANLRDFMGLGVPYRGQ</sequence>
<evidence type="ECO:0000256" key="1">
    <source>
        <dbReference type="ARBA" id="ARBA00001974"/>
    </source>
</evidence>
<dbReference type="Pfam" id="PF08031">
    <property type="entry name" value="BBE"/>
    <property type="match status" value="1"/>
</dbReference>
<keyword evidence="7" id="KW-0732">Signal</keyword>
<comment type="cofactor">
    <cofactor evidence="1">
        <name>FAD</name>
        <dbReference type="ChEBI" id="CHEBI:57692"/>
    </cofactor>
</comment>
<evidence type="ECO:0000256" key="6">
    <source>
        <dbReference type="SAM" id="MobiDB-lite"/>
    </source>
</evidence>
<keyword evidence="4" id="KW-0274">FAD</keyword>